<accession>C6VW91</accession>
<dbReference type="HOGENOM" id="CLU_3327264_0_0_10"/>
<gene>
    <name evidence="1" type="ordered locus">Dfer_2000</name>
</gene>
<keyword evidence="2" id="KW-1185">Reference proteome</keyword>
<organism evidence="1 2">
    <name type="scientific">Dyadobacter fermentans (strain ATCC 700827 / DSM 18053 / CIP 107007 / KCTC 52180 / NS114)</name>
    <dbReference type="NCBI Taxonomy" id="471854"/>
    <lineage>
        <taxon>Bacteria</taxon>
        <taxon>Pseudomonadati</taxon>
        <taxon>Bacteroidota</taxon>
        <taxon>Cytophagia</taxon>
        <taxon>Cytophagales</taxon>
        <taxon>Spirosomataceae</taxon>
        <taxon>Dyadobacter</taxon>
    </lineage>
</organism>
<evidence type="ECO:0000313" key="1">
    <source>
        <dbReference type="EMBL" id="ACT93223.1"/>
    </source>
</evidence>
<dbReference type="Proteomes" id="UP000002011">
    <property type="component" value="Chromosome"/>
</dbReference>
<protein>
    <submittedName>
        <fullName evidence="1">Uncharacterized protein</fullName>
    </submittedName>
</protein>
<name>C6VW91_DYAFD</name>
<dbReference type="KEGG" id="dfe:Dfer_2000"/>
<reference evidence="1 2" key="1">
    <citation type="journal article" date="2009" name="Stand. Genomic Sci.">
        <title>Complete genome sequence of Dyadobacter fermentans type strain (NS114).</title>
        <authorList>
            <person name="Lang E."/>
            <person name="Lapidus A."/>
            <person name="Chertkov O."/>
            <person name="Brettin T."/>
            <person name="Detter J.C."/>
            <person name="Han C."/>
            <person name="Copeland A."/>
            <person name="Glavina Del Rio T."/>
            <person name="Nolan M."/>
            <person name="Chen F."/>
            <person name="Lucas S."/>
            <person name="Tice H."/>
            <person name="Cheng J.F."/>
            <person name="Land M."/>
            <person name="Hauser L."/>
            <person name="Chang Y.J."/>
            <person name="Jeffries C.D."/>
            <person name="Kopitz M."/>
            <person name="Bruce D."/>
            <person name="Goodwin L."/>
            <person name="Pitluck S."/>
            <person name="Ovchinnikova G."/>
            <person name="Pati A."/>
            <person name="Ivanova N."/>
            <person name="Mavrommatis K."/>
            <person name="Chen A."/>
            <person name="Palaniappan K."/>
            <person name="Chain P."/>
            <person name="Bristow J."/>
            <person name="Eisen J.A."/>
            <person name="Markowitz V."/>
            <person name="Hugenholtz P."/>
            <person name="Goker M."/>
            <person name="Rohde M."/>
            <person name="Kyrpides N.C."/>
            <person name="Klenk H.P."/>
        </authorList>
    </citation>
    <scope>NUCLEOTIDE SEQUENCE [LARGE SCALE GENOMIC DNA]</scope>
    <source>
        <strain evidence="2">ATCC 700827 / DSM 18053 / CIP 107007 / KCTC 52180 / NS114</strain>
    </source>
</reference>
<sequence length="38" mass="4322">MNCITPATSVPVAAYRFVFAKTLKKDLFYTIFNYASTK</sequence>
<dbReference type="AlphaFoldDB" id="C6VW91"/>
<proteinExistence type="predicted"/>
<evidence type="ECO:0000313" key="2">
    <source>
        <dbReference type="Proteomes" id="UP000002011"/>
    </source>
</evidence>
<dbReference type="EMBL" id="CP001619">
    <property type="protein sequence ID" value="ACT93223.1"/>
    <property type="molecule type" value="Genomic_DNA"/>
</dbReference>